<accession>A0A8X6XD82</accession>
<gene>
    <name evidence="2" type="ORF">TNIN_365571</name>
</gene>
<proteinExistence type="predicted"/>
<protein>
    <submittedName>
        <fullName evidence="2">Uncharacterized protein</fullName>
    </submittedName>
</protein>
<dbReference type="EMBL" id="BMAV01007563">
    <property type="protein sequence ID" value="GFY50577.1"/>
    <property type="molecule type" value="Genomic_DNA"/>
</dbReference>
<dbReference type="Proteomes" id="UP000886998">
    <property type="component" value="Unassembled WGS sequence"/>
</dbReference>
<dbReference type="AlphaFoldDB" id="A0A8X6XD82"/>
<comment type="caution">
    <text evidence="2">The sequence shown here is derived from an EMBL/GenBank/DDBJ whole genome shotgun (WGS) entry which is preliminary data.</text>
</comment>
<evidence type="ECO:0000256" key="1">
    <source>
        <dbReference type="SAM" id="MobiDB-lite"/>
    </source>
</evidence>
<evidence type="ECO:0000313" key="3">
    <source>
        <dbReference type="Proteomes" id="UP000886998"/>
    </source>
</evidence>
<organism evidence="2 3">
    <name type="scientific">Trichonephila inaurata madagascariensis</name>
    <dbReference type="NCBI Taxonomy" id="2747483"/>
    <lineage>
        <taxon>Eukaryota</taxon>
        <taxon>Metazoa</taxon>
        <taxon>Ecdysozoa</taxon>
        <taxon>Arthropoda</taxon>
        <taxon>Chelicerata</taxon>
        <taxon>Arachnida</taxon>
        <taxon>Araneae</taxon>
        <taxon>Araneomorphae</taxon>
        <taxon>Entelegynae</taxon>
        <taxon>Araneoidea</taxon>
        <taxon>Nephilidae</taxon>
        <taxon>Trichonephila</taxon>
        <taxon>Trichonephila inaurata</taxon>
    </lineage>
</organism>
<evidence type="ECO:0000313" key="2">
    <source>
        <dbReference type="EMBL" id="GFY50577.1"/>
    </source>
</evidence>
<keyword evidence="3" id="KW-1185">Reference proteome</keyword>
<reference evidence="2" key="1">
    <citation type="submission" date="2020-08" db="EMBL/GenBank/DDBJ databases">
        <title>Multicomponent nature underlies the extraordinary mechanical properties of spider dragline silk.</title>
        <authorList>
            <person name="Kono N."/>
            <person name="Nakamura H."/>
            <person name="Mori M."/>
            <person name="Yoshida Y."/>
            <person name="Ohtoshi R."/>
            <person name="Malay A.D."/>
            <person name="Moran D.A.P."/>
            <person name="Tomita M."/>
            <person name="Numata K."/>
            <person name="Arakawa K."/>
        </authorList>
    </citation>
    <scope>NUCLEOTIDE SEQUENCE</scope>
</reference>
<feature type="region of interest" description="Disordered" evidence="1">
    <location>
        <begin position="1"/>
        <end position="32"/>
    </location>
</feature>
<sequence>MFSDNSSETDIESSIAEDTPNEPAKMPEKKIRFAPLPLPASTRATRGGRQVRLPMRYQYKIHFCYSISLGGGEYCGDILLKQFFHYGEG</sequence>
<name>A0A8X6XD82_9ARAC</name>